<gene>
    <name evidence="2" type="ORF">PVK06_023671</name>
</gene>
<feature type="region of interest" description="Disordered" evidence="1">
    <location>
        <begin position="1"/>
        <end position="84"/>
    </location>
</feature>
<evidence type="ECO:0000313" key="3">
    <source>
        <dbReference type="Proteomes" id="UP001358586"/>
    </source>
</evidence>
<evidence type="ECO:0000313" key="2">
    <source>
        <dbReference type="EMBL" id="KAK5818727.1"/>
    </source>
</evidence>
<sequence length="146" mass="14927">MLIYFHEPGTGDVEGLEVHGKGDDEGVESNGEGDIEKVESGGEGDVGEVQADGEGVSTTGIEVDEDIGIESGGQISLGSTVREDNDSKVAASEYASDFATSDGVDNIADEYVGDFATSDGVDNVTDKYAGDFTTSNGLDNVTAACS</sequence>
<accession>A0ABR0PC46</accession>
<evidence type="ECO:0000256" key="1">
    <source>
        <dbReference type="SAM" id="MobiDB-lite"/>
    </source>
</evidence>
<protein>
    <submittedName>
        <fullName evidence="2">Uncharacterized protein</fullName>
    </submittedName>
</protein>
<reference evidence="2 3" key="1">
    <citation type="submission" date="2023-03" db="EMBL/GenBank/DDBJ databases">
        <title>WGS of Gossypium arboreum.</title>
        <authorList>
            <person name="Yu D."/>
        </authorList>
    </citation>
    <scope>NUCLEOTIDE SEQUENCE [LARGE SCALE GENOMIC DNA]</scope>
    <source>
        <tissue evidence="2">Leaf</tissue>
    </source>
</reference>
<name>A0ABR0PC46_GOSAR</name>
<comment type="caution">
    <text evidence="2">The sequence shown here is derived from an EMBL/GenBank/DDBJ whole genome shotgun (WGS) entry which is preliminary data.</text>
</comment>
<organism evidence="2 3">
    <name type="scientific">Gossypium arboreum</name>
    <name type="common">Tree cotton</name>
    <name type="synonym">Gossypium nanking</name>
    <dbReference type="NCBI Taxonomy" id="29729"/>
    <lineage>
        <taxon>Eukaryota</taxon>
        <taxon>Viridiplantae</taxon>
        <taxon>Streptophyta</taxon>
        <taxon>Embryophyta</taxon>
        <taxon>Tracheophyta</taxon>
        <taxon>Spermatophyta</taxon>
        <taxon>Magnoliopsida</taxon>
        <taxon>eudicotyledons</taxon>
        <taxon>Gunneridae</taxon>
        <taxon>Pentapetalae</taxon>
        <taxon>rosids</taxon>
        <taxon>malvids</taxon>
        <taxon>Malvales</taxon>
        <taxon>Malvaceae</taxon>
        <taxon>Malvoideae</taxon>
        <taxon>Gossypium</taxon>
    </lineage>
</organism>
<dbReference type="Proteomes" id="UP001358586">
    <property type="component" value="Chromosome 7"/>
</dbReference>
<dbReference type="EMBL" id="JARKNE010000007">
    <property type="protein sequence ID" value="KAK5818727.1"/>
    <property type="molecule type" value="Genomic_DNA"/>
</dbReference>
<keyword evidence="3" id="KW-1185">Reference proteome</keyword>
<proteinExistence type="predicted"/>